<comment type="subcellular location">
    <subcellularLocation>
        <location evidence="1">Nucleus</location>
    </subcellularLocation>
</comment>
<proteinExistence type="predicted"/>
<dbReference type="AlphaFoldDB" id="A0A2G5F576"/>
<evidence type="ECO:0000256" key="6">
    <source>
        <dbReference type="ARBA" id="ARBA00023125"/>
    </source>
</evidence>
<dbReference type="STRING" id="218851.A0A2G5F576"/>
<keyword evidence="13" id="KW-1185">Reference proteome</keyword>
<dbReference type="FunFam" id="4.10.1100.10:FF:000001">
    <property type="entry name" value="Squamosa promoter-binding-like protein 14"/>
    <property type="match status" value="1"/>
</dbReference>
<protein>
    <recommendedName>
        <fullName evidence="11">SBP-type domain-containing protein</fullName>
    </recommendedName>
</protein>
<dbReference type="Gene3D" id="4.10.1100.10">
    <property type="entry name" value="Transcription factor, SBP-box domain"/>
    <property type="match status" value="1"/>
</dbReference>
<dbReference type="GO" id="GO:0005634">
    <property type="term" value="C:nucleus"/>
    <property type="evidence" value="ECO:0007669"/>
    <property type="project" value="UniProtKB-SubCell"/>
</dbReference>
<dbReference type="InterPro" id="IPR044817">
    <property type="entry name" value="SBP-like"/>
</dbReference>
<feature type="compositionally biased region" description="Low complexity" evidence="10">
    <location>
        <begin position="409"/>
        <end position="423"/>
    </location>
</feature>
<dbReference type="OrthoDB" id="514967at2759"/>
<dbReference type="PANTHER" id="PTHR31251:SF160">
    <property type="entry name" value="SBP-TYPE DOMAIN-CONTAINING PROTEIN"/>
    <property type="match status" value="1"/>
</dbReference>
<evidence type="ECO:0000256" key="8">
    <source>
        <dbReference type="ARBA" id="ARBA00023242"/>
    </source>
</evidence>
<dbReference type="GO" id="GO:0003677">
    <property type="term" value="F:DNA binding"/>
    <property type="evidence" value="ECO:0007669"/>
    <property type="project" value="UniProtKB-KW"/>
</dbReference>
<dbReference type="InterPro" id="IPR004333">
    <property type="entry name" value="SBP_dom"/>
</dbReference>
<keyword evidence="8" id="KW-0539">Nucleus</keyword>
<dbReference type="Proteomes" id="UP000230069">
    <property type="component" value="Unassembled WGS sequence"/>
</dbReference>
<keyword evidence="3 9" id="KW-0863">Zinc-finger</keyword>
<keyword evidence="6" id="KW-0238">DNA-binding</keyword>
<dbReference type="InterPro" id="IPR036893">
    <property type="entry name" value="SBP_sf"/>
</dbReference>
<evidence type="ECO:0000256" key="2">
    <source>
        <dbReference type="ARBA" id="ARBA00022723"/>
    </source>
</evidence>
<reference evidence="12 13" key="1">
    <citation type="submission" date="2017-09" db="EMBL/GenBank/DDBJ databases">
        <title>WGS assembly of Aquilegia coerulea Goldsmith.</title>
        <authorList>
            <person name="Hodges S."/>
            <person name="Kramer E."/>
            <person name="Nordborg M."/>
            <person name="Tomkins J."/>
            <person name="Borevitz J."/>
            <person name="Derieg N."/>
            <person name="Yan J."/>
            <person name="Mihaltcheva S."/>
            <person name="Hayes R.D."/>
            <person name="Rokhsar D."/>
        </authorList>
    </citation>
    <scope>NUCLEOTIDE SEQUENCE [LARGE SCALE GENOMIC DNA]</scope>
    <source>
        <strain evidence="13">cv. Goldsmith</strain>
    </source>
</reference>
<evidence type="ECO:0000256" key="3">
    <source>
        <dbReference type="ARBA" id="ARBA00022771"/>
    </source>
</evidence>
<keyword evidence="5" id="KW-0805">Transcription regulation</keyword>
<evidence type="ECO:0000256" key="9">
    <source>
        <dbReference type="PROSITE-ProRule" id="PRU00470"/>
    </source>
</evidence>
<keyword evidence="7" id="KW-0804">Transcription</keyword>
<evidence type="ECO:0000313" key="13">
    <source>
        <dbReference type="Proteomes" id="UP000230069"/>
    </source>
</evidence>
<evidence type="ECO:0000256" key="5">
    <source>
        <dbReference type="ARBA" id="ARBA00023015"/>
    </source>
</evidence>
<evidence type="ECO:0000256" key="1">
    <source>
        <dbReference type="ARBA" id="ARBA00004123"/>
    </source>
</evidence>
<dbReference type="FunCoup" id="A0A2G5F576">
    <property type="interactions" value="516"/>
</dbReference>
<name>A0A2G5F576_AQUCA</name>
<feature type="region of interest" description="Disordered" evidence="10">
    <location>
        <begin position="409"/>
        <end position="429"/>
    </location>
</feature>
<evidence type="ECO:0000256" key="7">
    <source>
        <dbReference type="ARBA" id="ARBA00023163"/>
    </source>
</evidence>
<gene>
    <name evidence="12" type="ORF">AQUCO_00200889v1</name>
</gene>
<feature type="domain" description="SBP-type" evidence="11">
    <location>
        <begin position="172"/>
        <end position="249"/>
    </location>
</feature>
<evidence type="ECO:0000259" key="11">
    <source>
        <dbReference type="PROSITE" id="PS51141"/>
    </source>
</evidence>
<dbReference type="PROSITE" id="PS51141">
    <property type="entry name" value="ZF_SBP"/>
    <property type="match status" value="1"/>
</dbReference>
<dbReference type="Pfam" id="PF03110">
    <property type="entry name" value="SBP"/>
    <property type="match status" value="1"/>
</dbReference>
<keyword evidence="2" id="KW-0479">Metal-binding</keyword>
<feature type="compositionally biased region" description="Basic residues" evidence="10">
    <location>
        <begin position="239"/>
        <end position="248"/>
    </location>
</feature>
<dbReference type="SUPFAM" id="SSF103612">
    <property type="entry name" value="SBT domain"/>
    <property type="match status" value="1"/>
</dbReference>
<organism evidence="12 13">
    <name type="scientific">Aquilegia coerulea</name>
    <name type="common">Rocky mountain columbine</name>
    <dbReference type="NCBI Taxonomy" id="218851"/>
    <lineage>
        <taxon>Eukaryota</taxon>
        <taxon>Viridiplantae</taxon>
        <taxon>Streptophyta</taxon>
        <taxon>Embryophyta</taxon>
        <taxon>Tracheophyta</taxon>
        <taxon>Spermatophyta</taxon>
        <taxon>Magnoliopsida</taxon>
        <taxon>Ranunculales</taxon>
        <taxon>Ranunculaceae</taxon>
        <taxon>Thalictroideae</taxon>
        <taxon>Aquilegia</taxon>
    </lineage>
</organism>
<sequence length="548" mass="61066">MESWNYGSEGKGFGLTNEMVSNTDTGARSRKVVMGWDLKNPFNYENTRLDSGRDVDEENQVFMELGLPDSRKPLPGNLYGGLCDGKMSSGIMSSSTCMTDSKELSREESSLSFSSTVRDSNSRDSSLFDLKLGRLADFQETHVSKEMTSLSSSVVSSVPEKRPRTNSLTYQIPVCQVHGCHMDLSSSKEYHRRHKVCEIHSKTAKVIVNGIEQRFCQQCSRFHLLVEFDDGKRSCRKRLAGHNERRRKPQLDSHSGRNGKLHLPYNGSRLVGTSLPMRTSLTSSTMFPRGIVHPVKHESSNWCSRVKLEDEEFYNHYSMTPVINEHLLQKPQYGVEKHYSVHGHGINTARTGSFFEKSTWYPHNLPDSDSDSQFVLRAASSCREDITAYNTASSQGVSGVSDSSSALSLLSSQSQNSSTHSAGIPMSQPPLIQGNNIHYNLDQFPQKIYGYSSQSSTSLLSNRYSSSMEYGQLGPMVASENNSVIFDIDTGGIFQGSEVVNNKGPISHEHASTVDLLQLSSELHRVEHQRHSMQVKRGNGTFCCLPIT</sequence>
<evidence type="ECO:0000313" key="12">
    <source>
        <dbReference type="EMBL" id="PIA63171.1"/>
    </source>
</evidence>
<dbReference type="EMBL" id="KZ305019">
    <property type="protein sequence ID" value="PIA63170.1"/>
    <property type="molecule type" value="Genomic_DNA"/>
</dbReference>
<dbReference type="EMBL" id="KZ305019">
    <property type="protein sequence ID" value="PIA63171.1"/>
    <property type="molecule type" value="Genomic_DNA"/>
</dbReference>
<accession>A0A2G5F576</accession>
<dbReference type="PANTHER" id="PTHR31251">
    <property type="entry name" value="SQUAMOSA PROMOTER-BINDING-LIKE PROTEIN 4"/>
    <property type="match status" value="1"/>
</dbReference>
<dbReference type="GO" id="GO:0008270">
    <property type="term" value="F:zinc ion binding"/>
    <property type="evidence" value="ECO:0007669"/>
    <property type="project" value="UniProtKB-KW"/>
</dbReference>
<evidence type="ECO:0000256" key="10">
    <source>
        <dbReference type="SAM" id="MobiDB-lite"/>
    </source>
</evidence>
<evidence type="ECO:0000256" key="4">
    <source>
        <dbReference type="ARBA" id="ARBA00022833"/>
    </source>
</evidence>
<feature type="region of interest" description="Disordered" evidence="10">
    <location>
        <begin position="239"/>
        <end position="263"/>
    </location>
</feature>
<keyword evidence="4" id="KW-0862">Zinc</keyword>